<dbReference type="Gene3D" id="3.40.50.2300">
    <property type="match status" value="1"/>
</dbReference>
<accession>A0ABX2FJ92</accession>
<dbReference type="InterPro" id="IPR028082">
    <property type="entry name" value="Peripla_BP_I"/>
</dbReference>
<organism evidence="3 4">
    <name type="scientific">Kibdelosporangium persicum</name>
    <dbReference type="NCBI Taxonomy" id="2698649"/>
    <lineage>
        <taxon>Bacteria</taxon>
        <taxon>Bacillati</taxon>
        <taxon>Actinomycetota</taxon>
        <taxon>Actinomycetes</taxon>
        <taxon>Pseudonocardiales</taxon>
        <taxon>Pseudonocardiaceae</taxon>
        <taxon>Kibdelosporangium</taxon>
    </lineage>
</organism>
<evidence type="ECO:0000256" key="1">
    <source>
        <dbReference type="SAM" id="MobiDB-lite"/>
    </source>
</evidence>
<dbReference type="EMBL" id="JAAATY010000044">
    <property type="protein sequence ID" value="NRN70813.1"/>
    <property type="molecule type" value="Genomic_DNA"/>
</dbReference>
<proteinExistence type="predicted"/>
<dbReference type="Proteomes" id="UP000763557">
    <property type="component" value="Unassembled WGS sequence"/>
</dbReference>
<name>A0ABX2FJ92_9PSEU</name>
<dbReference type="SUPFAM" id="SSF53822">
    <property type="entry name" value="Periplasmic binding protein-like I"/>
    <property type="match status" value="1"/>
</dbReference>
<keyword evidence="2" id="KW-0812">Transmembrane</keyword>
<gene>
    <name evidence="3" type="ORF">GC106_80860</name>
</gene>
<keyword evidence="4" id="KW-1185">Reference proteome</keyword>
<reference evidence="3 4" key="1">
    <citation type="submission" date="2020-01" db="EMBL/GenBank/DDBJ databases">
        <title>Kibdelosporangium persica a novel Actinomycetes from a hot desert in Iran.</title>
        <authorList>
            <person name="Safaei N."/>
            <person name="Zaburannyi N."/>
            <person name="Mueller R."/>
            <person name="Wink J."/>
        </authorList>
    </citation>
    <scope>NUCLEOTIDE SEQUENCE [LARGE SCALE GENOMIC DNA]</scope>
    <source>
        <strain evidence="3 4">4NS15</strain>
    </source>
</reference>
<sequence>MTASSSRYIWWLLPRRGRFPKRWTDWIRLGLVATLLLIAATAGLWGPVIVPRRCSDGFWPDADIWEAGNGECVGLSEGAYSFGVDAFAPVMQLIDRQNQAAAEKCAPNGTPVTVGVLMTMTDRFAGSRAVHELEGMATAQRVANDTGCLHPMRLLVGQIGQYGAENTPAEVARRIAQRPEVVAVAGIGLSHQYSADVADILAGAKIPMVSDLITAEGFDQTGSRDDKPNFDGCDENITYPRGIGRDYFYRVAFRNSQQISQLGAVAPGRPDFIMVPTGGSDPYTCTTLPFMQRQFGGNITEVKFDADELSTVGQTAKRVCSLAKDVIVAYIARGRDLGPFLNSLDEAYSAGQCSALSVTVLSTSDGNRLRAAEHDPRLEDFRVKALRSPSFATGKVRLLAALVAGADRPMPGNPNFDVFAKAFTDAGFDITHADAGWAVNAYDALTTIAEALRTLPSNRPVQRSGVNTVISGFTSREQSVPGAGGLITFDNSGNRTDTQPPVIRLCPMAPGPADKPARTTATLARPGVPADCP</sequence>
<evidence type="ECO:0000313" key="4">
    <source>
        <dbReference type="Proteomes" id="UP000763557"/>
    </source>
</evidence>
<dbReference type="CDD" id="cd06268">
    <property type="entry name" value="PBP1_ABC_transporter_LIVBP-like"/>
    <property type="match status" value="1"/>
</dbReference>
<evidence type="ECO:0000313" key="3">
    <source>
        <dbReference type="EMBL" id="NRN70813.1"/>
    </source>
</evidence>
<evidence type="ECO:0000256" key="2">
    <source>
        <dbReference type="SAM" id="Phobius"/>
    </source>
</evidence>
<protein>
    <submittedName>
        <fullName evidence="3">ABC-type branched-subunit amino acid transport system substrate-binding protein</fullName>
    </submittedName>
</protein>
<keyword evidence="2" id="KW-0472">Membrane</keyword>
<keyword evidence="2" id="KW-1133">Transmembrane helix</keyword>
<dbReference type="RefSeq" id="WP_173141951.1">
    <property type="nucleotide sequence ID" value="NZ_CBCSGW010000109.1"/>
</dbReference>
<comment type="caution">
    <text evidence="3">The sequence shown here is derived from an EMBL/GenBank/DDBJ whole genome shotgun (WGS) entry which is preliminary data.</text>
</comment>
<feature type="region of interest" description="Disordered" evidence="1">
    <location>
        <begin position="509"/>
        <end position="533"/>
    </location>
</feature>
<feature type="transmembrane region" description="Helical" evidence="2">
    <location>
        <begin position="26"/>
        <end position="45"/>
    </location>
</feature>